<organism evidence="2 3">
    <name type="scientific">Candidatus Sysuiplasma superficiale</name>
    <dbReference type="NCBI Taxonomy" id="2823368"/>
    <lineage>
        <taxon>Archaea</taxon>
        <taxon>Methanobacteriati</taxon>
        <taxon>Thermoplasmatota</taxon>
        <taxon>Thermoplasmata</taxon>
        <taxon>Candidatus Sysuiplasmatales</taxon>
        <taxon>Candidatus Sysuiplasmataceae</taxon>
        <taxon>Candidatus Sysuiplasma</taxon>
    </lineage>
</organism>
<comment type="caution">
    <text evidence="2">The sequence shown here is derived from an EMBL/GenBank/DDBJ whole genome shotgun (WGS) entry which is preliminary data.</text>
</comment>
<dbReference type="Proteomes" id="UP000750197">
    <property type="component" value="Unassembled WGS sequence"/>
</dbReference>
<protein>
    <submittedName>
        <fullName evidence="2">Uncharacterized protein</fullName>
    </submittedName>
</protein>
<gene>
    <name evidence="2" type="ORF">KIY12_08000</name>
</gene>
<reference evidence="2" key="1">
    <citation type="submission" date="2021-05" db="EMBL/GenBank/DDBJ databases">
        <title>Genomic insights into ecological role and evolution of a novel Thermoplasmata order Candidatus Sysuiplasmatales.</title>
        <authorList>
            <person name="Yuan Y."/>
        </authorList>
    </citation>
    <scope>NUCLEOTIDE SEQUENCE</scope>
    <source>
        <strain evidence="2">TUT19-bin139</strain>
    </source>
</reference>
<dbReference type="AlphaFoldDB" id="A0A8J7YPR5"/>
<evidence type="ECO:0000313" key="3">
    <source>
        <dbReference type="Proteomes" id="UP000750197"/>
    </source>
</evidence>
<name>A0A8J7YPR5_9ARCH</name>
<sequence length="77" mass="8675">MSLGKTQVRAHERETANGREHVRAHMRETPSSPHFSEELPPEEYDITATVEGSIDEKGNVKDLETTKVEVRKSDKDG</sequence>
<feature type="region of interest" description="Disordered" evidence="1">
    <location>
        <begin position="1"/>
        <end position="41"/>
    </location>
</feature>
<feature type="compositionally biased region" description="Basic and acidic residues" evidence="1">
    <location>
        <begin position="9"/>
        <end position="28"/>
    </location>
</feature>
<evidence type="ECO:0000313" key="2">
    <source>
        <dbReference type="EMBL" id="MBX8644645.1"/>
    </source>
</evidence>
<dbReference type="EMBL" id="JAHEAC010000082">
    <property type="protein sequence ID" value="MBX8644645.1"/>
    <property type="molecule type" value="Genomic_DNA"/>
</dbReference>
<proteinExistence type="predicted"/>
<accession>A0A8J7YPR5</accession>
<evidence type="ECO:0000256" key="1">
    <source>
        <dbReference type="SAM" id="MobiDB-lite"/>
    </source>
</evidence>